<evidence type="ECO:0000313" key="3">
    <source>
        <dbReference type="Proteomes" id="UP000316621"/>
    </source>
</evidence>
<dbReference type="EMBL" id="CM010718">
    <property type="protein sequence ID" value="RZC58815.1"/>
    <property type="molecule type" value="Genomic_DNA"/>
</dbReference>
<dbReference type="Proteomes" id="UP000316621">
    <property type="component" value="Chromosome 4"/>
</dbReference>
<organism evidence="2 3">
    <name type="scientific">Papaver somniferum</name>
    <name type="common">Opium poppy</name>
    <dbReference type="NCBI Taxonomy" id="3469"/>
    <lineage>
        <taxon>Eukaryota</taxon>
        <taxon>Viridiplantae</taxon>
        <taxon>Streptophyta</taxon>
        <taxon>Embryophyta</taxon>
        <taxon>Tracheophyta</taxon>
        <taxon>Spermatophyta</taxon>
        <taxon>Magnoliopsida</taxon>
        <taxon>Ranunculales</taxon>
        <taxon>Papaveraceae</taxon>
        <taxon>Papaveroideae</taxon>
        <taxon>Papaver</taxon>
    </lineage>
</organism>
<name>A0A4Y7JGN7_PAPSO</name>
<protein>
    <submittedName>
        <fullName evidence="2">Uncharacterized protein</fullName>
    </submittedName>
</protein>
<gene>
    <name evidence="2" type="ORF">C5167_006119</name>
</gene>
<reference evidence="2 3" key="1">
    <citation type="journal article" date="2018" name="Science">
        <title>The opium poppy genome and morphinan production.</title>
        <authorList>
            <person name="Guo L."/>
            <person name="Winzer T."/>
            <person name="Yang X."/>
            <person name="Li Y."/>
            <person name="Ning Z."/>
            <person name="He Z."/>
            <person name="Teodor R."/>
            <person name="Lu Y."/>
            <person name="Bowser T.A."/>
            <person name="Graham I.A."/>
            <person name="Ye K."/>
        </authorList>
    </citation>
    <scope>NUCLEOTIDE SEQUENCE [LARGE SCALE GENOMIC DNA]</scope>
    <source>
        <strain evidence="3">cv. HN1</strain>
        <tissue evidence="2">Leaves</tissue>
    </source>
</reference>
<proteinExistence type="predicted"/>
<accession>A0A4Y7JGN7</accession>
<sequence>MEEYKKKEVKHYKMRGANGGFLFKPIPVSTEVGDEEMLLLVCSYIRDSDGVASFGLNEIDTGTDILWVDCNLGCRNLAKTMLESAPRYVKPGDGGATDEPTDPTVAAGCR</sequence>
<keyword evidence="3" id="KW-1185">Reference proteome</keyword>
<dbReference type="AlphaFoldDB" id="A0A4Y7JGN7"/>
<evidence type="ECO:0000313" key="2">
    <source>
        <dbReference type="EMBL" id="RZC58815.1"/>
    </source>
</evidence>
<feature type="region of interest" description="Disordered" evidence="1">
    <location>
        <begin position="88"/>
        <end position="110"/>
    </location>
</feature>
<evidence type="ECO:0000256" key="1">
    <source>
        <dbReference type="SAM" id="MobiDB-lite"/>
    </source>
</evidence>
<dbReference type="Gramene" id="RZC58815">
    <property type="protein sequence ID" value="RZC58815"/>
    <property type="gene ID" value="C5167_006119"/>
</dbReference>